<dbReference type="InterPro" id="IPR051259">
    <property type="entry name" value="rRNA_Methyltransferase"/>
</dbReference>
<dbReference type="PANTHER" id="PTHR43191:SF2">
    <property type="entry name" value="RRNA METHYLTRANSFERASE 3, MITOCHONDRIAL"/>
    <property type="match status" value="1"/>
</dbReference>
<dbReference type="EMBL" id="FTMS01000014">
    <property type="protein sequence ID" value="SIQ73645.1"/>
    <property type="molecule type" value="Genomic_DNA"/>
</dbReference>
<dbReference type="PANTHER" id="PTHR43191">
    <property type="entry name" value="RRNA METHYLTRANSFERASE 3"/>
    <property type="match status" value="1"/>
</dbReference>
<evidence type="ECO:0000259" key="3">
    <source>
        <dbReference type="Pfam" id="PF00588"/>
    </source>
</evidence>
<evidence type="ECO:0000256" key="1">
    <source>
        <dbReference type="ARBA" id="ARBA00022603"/>
    </source>
</evidence>
<dbReference type="InterPro" id="IPR029026">
    <property type="entry name" value="tRNA_m1G_MTases_N"/>
</dbReference>
<dbReference type="Pfam" id="PF00588">
    <property type="entry name" value="SpoU_methylase"/>
    <property type="match status" value="1"/>
</dbReference>
<protein>
    <submittedName>
        <fullName evidence="4">RNA methyltransferase, TrmH family</fullName>
    </submittedName>
</protein>
<dbReference type="GO" id="GO:0008173">
    <property type="term" value="F:RNA methyltransferase activity"/>
    <property type="evidence" value="ECO:0007669"/>
    <property type="project" value="InterPro"/>
</dbReference>
<dbReference type="RefSeq" id="WP_076489314.1">
    <property type="nucleotide sequence ID" value="NZ_FTMS01000014.1"/>
</dbReference>
<sequence length="285" mass="30493">MRRAPSRIPSLGSGGLRRVLLPLFTLDQEGRPRVLCDPLYLARVLEAVRDDSRRTTPLREAAGKAVAFLAQGGDPRDRSFLILRDVLDREAGVMVEEEPLREGLSRESLAAPDGREYRPIPLVLYLEHLRSPFNTGNILRSAAAFGVAGVVLGAGCPSLDHPRLLRAAMGSEGMIPCLVGTEEDARTLLEERFPAPGQERPRLYALETGGTPLSRAGVTFPAVVILGHEEKGVSAPLLERTRLSGGIVTIPHQGPKGSLNVGVAAGILLNHLNHLAGPTDSAGPE</sequence>
<dbReference type="SUPFAM" id="SSF75217">
    <property type="entry name" value="alpha/beta knot"/>
    <property type="match status" value="1"/>
</dbReference>
<proteinExistence type="predicted"/>
<dbReference type="Proteomes" id="UP000186400">
    <property type="component" value="Unassembled WGS sequence"/>
</dbReference>
<dbReference type="STRING" id="159291.SAMN05920897_1143"/>
<dbReference type="OrthoDB" id="9794400at2"/>
<keyword evidence="2 4" id="KW-0808">Transferase</keyword>
<accession>A0A1N6V730</accession>
<gene>
    <name evidence="4" type="ORF">SAMN05920897_1143</name>
</gene>
<evidence type="ECO:0000313" key="4">
    <source>
        <dbReference type="EMBL" id="SIQ73645.1"/>
    </source>
</evidence>
<dbReference type="Gene3D" id="3.40.1280.10">
    <property type="match status" value="1"/>
</dbReference>
<dbReference type="InterPro" id="IPR001537">
    <property type="entry name" value="SpoU_MeTrfase"/>
</dbReference>
<keyword evidence="1 4" id="KW-0489">Methyltransferase</keyword>
<reference evidence="4 5" key="1">
    <citation type="submission" date="2017-01" db="EMBL/GenBank/DDBJ databases">
        <authorList>
            <person name="Mah S.A."/>
            <person name="Swanson W.J."/>
            <person name="Moy G.W."/>
            <person name="Vacquier V.D."/>
        </authorList>
    </citation>
    <scope>NUCLEOTIDE SEQUENCE [LARGE SCALE GENOMIC DNA]</scope>
    <source>
        <strain evidence="4 5">ASpG1</strain>
    </source>
</reference>
<dbReference type="GO" id="GO:0006396">
    <property type="term" value="P:RNA processing"/>
    <property type="evidence" value="ECO:0007669"/>
    <property type="project" value="InterPro"/>
</dbReference>
<evidence type="ECO:0000313" key="5">
    <source>
        <dbReference type="Proteomes" id="UP000186400"/>
    </source>
</evidence>
<feature type="domain" description="tRNA/rRNA methyltransferase SpoU type" evidence="3">
    <location>
        <begin position="122"/>
        <end position="269"/>
    </location>
</feature>
<dbReference type="GO" id="GO:0003723">
    <property type="term" value="F:RNA binding"/>
    <property type="evidence" value="ECO:0007669"/>
    <property type="project" value="InterPro"/>
</dbReference>
<keyword evidence="5" id="KW-1185">Reference proteome</keyword>
<organism evidence="4 5">
    <name type="scientific">Alkalispirochaeta americana</name>
    <dbReference type="NCBI Taxonomy" id="159291"/>
    <lineage>
        <taxon>Bacteria</taxon>
        <taxon>Pseudomonadati</taxon>
        <taxon>Spirochaetota</taxon>
        <taxon>Spirochaetia</taxon>
        <taxon>Spirochaetales</taxon>
        <taxon>Spirochaetaceae</taxon>
        <taxon>Alkalispirochaeta</taxon>
    </lineage>
</organism>
<dbReference type="InterPro" id="IPR029028">
    <property type="entry name" value="Alpha/beta_knot_MTases"/>
</dbReference>
<dbReference type="CDD" id="cd18082">
    <property type="entry name" value="SpoU-like_family"/>
    <property type="match status" value="1"/>
</dbReference>
<name>A0A1N6V730_9SPIO</name>
<dbReference type="GO" id="GO:0032259">
    <property type="term" value="P:methylation"/>
    <property type="evidence" value="ECO:0007669"/>
    <property type="project" value="UniProtKB-KW"/>
</dbReference>
<dbReference type="AlphaFoldDB" id="A0A1N6V730"/>
<evidence type="ECO:0000256" key="2">
    <source>
        <dbReference type="ARBA" id="ARBA00022679"/>
    </source>
</evidence>